<feature type="transmembrane region" description="Helical" evidence="1">
    <location>
        <begin position="39"/>
        <end position="59"/>
    </location>
</feature>
<dbReference type="EMBL" id="JBHSIU010000130">
    <property type="protein sequence ID" value="MFC5007958.1"/>
    <property type="molecule type" value="Genomic_DNA"/>
</dbReference>
<gene>
    <name evidence="2" type="ORF">ACFPIJ_60375</name>
</gene>
<reference evidence="3" key="1">
    <citation type="journal article" date="2019" name="Int. J. Syst. Evol. Microbiol.">
        <title>The Global Catalogue of Microorganisms (GCM) 10K type strain sequencing project: providing services to taxonomists for standard genome sequencing and annotation.</title>
        <authorList>
            <consortium name="The Broad Institute Genomics Platform"/>
            <consortium name="The Broad Institute Genome Sequencing Center for Infectious Disease"/>
            <person name="Wu L."/>
            <person name="Ma J."/>
        </authorList>
    </citation>
    <scope>NUCLEOTIDE SEQUENCE [LARGE SCALE GENOMIC DNA]</scope>
    <source>
        <strain evidence="3">CGMCC 4.7152</strain>
    </source>
</reference>
<dbReference type="RefSeq" id="WP_380128599.1">
    <property type="nucleotide sequence ID" value="NZ_JBHSIU010000130.1"/>
</dbReference>
<evidence type="ECO:0000256" key="1">
    <source>
        <dbReference type="SAM" id="Phobius"/>
    </source>
</evidence>
<evidence type="ECO:0000313" key="2">
    <source>
        <dbReference type="EMBL" id="MFC5007958.1"/>
    </source>
</evidence>
<keyword evidence="1" id="KW-1133">Transmembrane helix</keyword>
<organism evidence="2 3">
    <name type="scientific">Dactylosporangium cerinum</name>
    <dbReference type="NCBI Taxonomy" id="1434730"/>
    <lineage>
        <taxon>Bacteria</taxon>
        <taxon>Bacillati</taxon>
        <taxon>Actinomycetota</taxon>
        <taxon>Actinomycetes</taxon>
        <taxon>Micromonosporales</taxon>
        <taxon>Micromonosporaceae</taxon>
        <taxon>Dactylosporangium</taxon>
    </lineage>
</organism>
<keyword evidence="1" id="KW-0812">Transmembrane</keyword>
<name>A0ABV9WK99_9ACTN</name>
<keyword evidence="3" id="KW-1185">Reference proteome</keyword>
<evidence type="ECO:0000313" key="3">
    <source>
        <dbReference type="Proteomes" id="UP001595912"/>
    </source>
</evidence>
<dbReference type="Proteomes" id="UP001595912">
    <property type="component" value="Unassembled WGS sequence"/>
</dbReference>
<comment type="caution">
    <text evidence="2">The sequence shown here is derived from an EMBL/GenBank/DDBJ whole genome shotgun (WGS) entry which is preliminary data.</text>
</comment>
<keyword evidence="1" id="KW-0472">Membrane</keyword>
<accession>A0ABV9WK99</accession>
<sequence>MSDEEQVIDLLERAVAEVPPALLPAPHAQIRRRVRRRRAAGWGAAVAAALLIVAGFAVARPEPGVELQEPAASPAPSMQVAPGVPWIGARIDRTGTRITVFAAPLLGKCIDRDPARDELVLDDDRAWILLDGVYTGCGDDTQVAARTFELPQAIGDRFLVDRRSPSGQPFVFSDKDLPDLAAGGWSEVQSVWLGSGAAVLELVFTRAGGPDLVISPIRWQPEPDGRIAPPDHTLQVGNRRIDVYDRAGSLAAGWWSPNQDVRFTLEVSGGPIGKSEFDAMLRGMTWA</sequence>
<protein>
    <submittedName>
        <fullName evidence="2">Uncharacterized protein</fullName>
    </submittedName>
</protein>
<proteinExistence type="predicted"/>